<organism evidence="1">
    <name type="scientific">bioreactor metagenome</name>
    <dbReference type="NCBI Taxonomy" id="1076179"/>
    <lineage>
        <taxon>unclassified sequences</taxon>
        <taxon>metagenomes</taxon>
        <taxon>ecological metagenomes</taxon>
    </lineage>
</organism>
<gene>
    <name evidence="1" type="ORF">SDC9_116877</name>
</gene>
<dbReference type="InterPro" id="IPR025352">
    <property type="entry name" value="DUF4256"/>
</dbReference>
<dbReference type="Pfam" id="PF14066">
    <property type="entry name" value="DUF4256"/>
    <property type="match status" value="1"/>
</dbReference>
<evidence type="ECO:0008006" key="2">
    <source>
        <dbReference type="Google" id="ProtNLM"/>
    </source>
</evidence>
<sequence>MIKTKNQLTQQQCEELFNILKSRFEKNLNRHKGIEWNKVKAKLEASPDKLWSLHEMEKTGGEPDVTGFDTKTSEYIFSDCSTESPKGRRSVCYDRQGLESRKDFKPENNAVDMAAEMGIELLTEEEYRELQELGNFDNKSTSWLKTPPEIRQQGGALFADKRYNRVFVYYNGAQSYYSSRAFRGSLRV</sequence>
<dbReference type="AlphaFoldDB" id="A0A645BX06"/>
<comment type="caution">
    <text evidence="1">The sequence shown here is derived from an EMBL/GenBank/DDBJ whole genome shotgun (WGS) entry which is preliminary data.</text>
</comment>
<proteinExistence type="predicted"/>
<dbReference type="EMBL" id="VSSQ01023165">
    <property type="protein sequence ID" value="MPM69929.1"/>
    <property type="molecule type" value="Genomic_DNA"/>
</dbReference>
<protein>
    <recommendedName>
        <fullName evidence="2">DUF4256 domain-containing protein</fullName>
    </recommendedName>
</protein>
<reference evidence="1" key="1">
    <citation type="submission" date="2019-08" db="EMBL/GenBank/DDBJ databases">
        <authorList>
            <person name="Kucharzyk K."/>
            <person name="Murdoch R.W."/>
            <person name="Higgins S."/>
            <person name="Loffler F."/>
        </authorList>
    </citation>
    <scope>NUCLEOTIDE SEQUENCE</scope>
</reference>
<evidence type="ECO:0000313" key="1">
    <source>
        <dbReference type="EMBL" id="MPM69929.1"/>
    </source>
</evidence>
<name>A0A645BX06_9ZZZZ</name>
<accession>A0A645BX06</accession>